<dbReference type="Proteomes" id="UP000019678">
    <property type="component" value="Unassembled WGS sequence"/>
</dbReference>
<evidence type="ECO:0000313" key="2">
    <source>
        <dbReference type="Proteomes" id="UP000019678"/>
    </source>
</evidence>
<dbReference type="EMBL" id="ASRX01000018">
    <property type="protein sequence ID" value="EYF06106.1"/>
    <property type="molecule type" value="Genomic_DNA"/>
</dbReference>
<sequence>MPDKEEIARLLAEAHREVEPTINRVIRLLTDREEEQREPVKLLEVNPATSPSGILPIAFSDDPPRLPYPSVTVEVTEGEYERTLEGSLPLPAGWRLGNTLYPPAA</sequence>
<dbReference type="AlphaFoldDB" id="A0A017TBZ2"/>
<name>A0A017TBZ2_9BACT</name>
<evidence type="ECO:0000313" key="1">
    <source>
        <dbReference type="EMBL" id="EYF06106.1"/>
    </source>
</evidence>
<proteinExistence type="predicted"/>
<comment type="caution">
    <text evidence="1">The sequence shown here is derived from an EMBL/GenBank/DDBJ whole genome shotgun (WGS) entry which is preliminary data.</text>
</comment>
<keyword evidence="2" id="KW-1185">Reference proteome</keyword>
<dbReference type="OrthoDB" id="287308at2"/>
<accession>A0A017TBZ2</accession>
<gene>
    <name evidence="1" type="ORF">CAP_2296</name>
</gene>
<organism evidence="1 2">
    <name type="scientific">Chondromyces apiculatus DSM 436</name>
    <dbReference type="NCBI Taxonomy" id="1192034"/>
    <lineage>
        <taxon>Bacteria</taxon>
        <taxon>Pseudomonadati</taxon>
        <taxon>Myxococcota</taxon>
        <taxon>Polyangia</taxon>
        <taxon>Polyangiales</taxon>
        <taxon>Polyangiaceae</taxon>
        <taxon>Chondromyces</taxon>
    </lineage>
</organism>
<protein>
    <submittedName>
        <fullName evidence="1">Uncharacterized protein</fullName>
    </submittedName>
</protein>
<reference evidence="1 2" key="1">
    <citation type="submission" date="2013-05" db="EMBL/GenBank/DDBJ databases">
        <title>Genome assembly of Chondromyces apiculatus DSM 436.</title>
        <authorList>
            <person name="Sharma G."/>
            <person name="Khatri I."/>
            <person name="Kaur C."/>
            <person name="Mayilraj S."/>
            <person name="Subramanian S."/>
        </authorList>
    </citation>
    <scope>NUCLEOTIDE SEQUENCE [LARGE SCALE GENOMIC DNA]</scope>
    <source>
        <strain evidence="1 2">DSM 436</strain>
    </source>
</reference>
<dbReference type="STRING" id="1192034.CAP_2296"/>
<dbReference type="RefSeq" id="WP_044240728.1">
    <property type="nucleotide sequence ID" value="NZ_ASRX01000018.1"/>
</dbReference>